<dbReference type="RefSeq" id="WP_318621764.1">
    <property type="nucleotide sequence ID" value="NZ_CP137642.1"/>
</dbReference>
<evidence type="ECO:0000313" key="2">
    <source>
        <dbReference type="Proteomes" id="UP001305652"/>
    </source>
</evidence>
<keyword evidence="2" id="KW-1185">Reference proteome</keyword>
<name>A0AAX4FVP4_9EURY</name>
<gene>
    <name evidence="1" type="ORF">R6Y96_01700</name>
</gene>
<organism evidence="1 2">
    <name type="scientific">Methanoculleus receptaculi</name>
    <dbReference type="NCBI Taxonomy" id="394967"/>
    <lineage>
        <taxon>Archaea</taxon>
        <taxon>Methanobacteriati</taxon>
        <taxon>Methanobacteriota</taxon>
        <taxon>Stenosarchaea group</taxon>
        <taxon>Methanomicrobia</taxon>
        <taxon>Methanomicrobiales</taxon>
        <taxon>Methanomicrobiaceae</taxon>
        <taxon>Methanoculleus</taxon>
    </lineage>
</organism>
<proteinExistence type="predicted"/>
<dbReference type="Proteomes" id="UP001305652">
    <property type="component" value="Chromosome"/>
</dbReference>
<reference evidence="1 2" key="1">
    <citation type="submission" date="2023-10" db="EMBL/GenBank/DDBJ databases">
        <title>The complete genome sequence of Methanoculleus receptaculi DSM 18860.</title>
        <authorList>
            <person name="Lai S.-J."/>
            <person name="You Y.-T."/>
            <person name="Chen S.-C."/>
        </authorList>
    </citation>
    <scope>NUCLEOTIDE SEQUENCE [LARGE SCALE GENOMIC DNA]</scope>
    <source>
        <strain evidence="1 2">DSM 18860</strain>
    </source>
</reference>
<dbReference type="KEGG" id="mrc:R6Y96_01700"/>
<evidence type="ECO:0000313" key="1">
    <source>
        <dbReference type="EMBL" id="WOX57996.1"/>
    </source>
</evidence>
<dbReference type="AlphaFoldDB" id="A0AAX4FVP4"/>
<dbReference type="EMBL" id="CP137642">
    <property type="protein sequence ID" value="WOX57996.1"/>
    <property type="molecule type" value="Genomic_DNA"/>
</dbReference>
<sequence length="54" mass="5370">MRRGEAAEAAAIPGMTPAAITAPLPMTPIATAAAVPLSSASCGRNHSSPDAVRR</sequence>
<dbReference type="GeneID" id="85731831"/>
<accession>A0AAX4FVP4</accession>
<protein>
    <submittedName>
        <fullName evidence="1">Uncharacterized protein</fullName>
    </submittedName>
</protein>